<evidence type="ECO:0000256" key="1">
    <source>
        <dbReference type="RuleBase" id="RU366034"/>
    </source>
</evidence>
<dbReference type="SFLD" id="SFLDS00005">
    <property type="entry name" value="Isoprenoid_Synthase_Type_I"/>
    <property type="match status" value="1"/>
</dbReference>
<keyword evidence="1" id="KW-0479">Metal-binding</keyword>
<dbReference type="SUPFAM" id="SSF48576">
    <property type="entry name" value="Terpenoid synthases"/>
    <property type="match status" value="1"/>
</dbReference>
<dbReference type="Gene3D" id="1.10.600.10">
    <property type="entry name" value="Farnesyl Diphosphate Synthase"/>
    <property type="match status" value="1"/>
</dbReference>
<dbReference type="PANTHER" id="PTHR35201:SF4">
    <property type="entry name" value="BETA-PINACENE SYNTHASE-RELATED"/>
    <property type="match status" value="1"/>
</dbReference>
<dbReference type="EMBL" id="JADIKJ010000005">
    <property type="protein sequence ID" value="MFK2899939.1"/>
    <property type="molecule type" value="Genomic_DNA"/>
</dbReference>
<name>A0ABW8JG19_9GAMM</name>
<dbReference type="Proteomes" id="UP001620461">
    <property type="component" value="Unassembled WGS sequence"/>
</dbReference>
<comment type="caution">
    <text evidence="2">The sequence shown here is derived from an EMBL/GenBank/DDBJ whole genome shotgun (WGS) entry which is preliminary data.</text>
</comment>
<dbReference type="SFLD" id="SFLDG01020">
    <property type="entry name" value="Terpene_Cyclase_Like_2"/>
    <property type="match status" value="1"/>
</dbReference>
<reference evidence="2 3" key="1">
    <citation type="submission" date="2020-10" db="EMBL/GenBank/DDBJ databases">
        <title>Phylogeny of dyella-like bacteria.</title>
        <authorList>
            <person name="Fu J."/>
        </authorList>
    </citation>
    <scope>NUCLEOTIDE SEQUENCE [LARGE SCALE GENOMIC DNA]</scope>
    <source>
        <strain evidence="2 3">JP1</strain>
    </source>
</reference>
<evidence type="ECO:0000313" key="2">
    <source>
        <dbReference type="EMBL" id="MFK2899939.1"/>
    </source>
</evidence>
<gene>
    <name evidence="2" type="ORF">ISP15_06290</name>
</gene>
<dbReference type="InterPro" id="IPR034686">
    <property type="entry name" value="Terpene_cyclase-like_2"/>
</dbReference>
<evidence type="ECO:0000313" key="3">
    <source>
        <dbReference type="Proteomes" id="UP001620461"/>
    </source>
</evidence>
<comment type="cofactor">
    <cofactor evidence="1">
        <name>Mg(2+)</name>
        <dbReference type="ChEBI" id="CHEBI:18420"/>
    </cofactor>
</comment>
<keyword evidence="1" id="KW-0456">Lyase</keyword>
<keyword evidence="1" id="KW-0460">Magnesium</keyword>
<organism evidence="2 3">
    <name type="scientific">Dyella jejuensis</name>
    <dbReference type="NCBI Taxonomy" id="1432009"/>
    <lineage>
        <taxon>Bacteria</taxon>
        <taxon>Pseudomonadati</taxon>
        <taxon>Pseudomonadota</taxon>
        <taxon>Gammaproteobacteria</taxon>
        <taxon>Lysobacterales</taxon>
        <taxon>Rhodanobacteraceae</taxon>
        <taxon>Dyella</taxon>
    </lineage>
</organism>
<dbReference type="InterPro" id="IPR008949">
    <property type="entry name" value="Isoprenoid_synthase_dom_sf"/>
</dbReference>
<dbReference type="EC" id="4.2.3.-" evidence="1"/>
<keyword evidence="3" id="KW-1185">Reference proteome</keyword>
<protein>
    <recommendedName>
        <fullName evidence="1">Terpene synthase</fullName>
        <ecNumber evidence="1">4.2.3.-</ecNumber>
    </recommendedName>
</protein>
<accession>A0ABW8JG19</accession>
<dbReference type="PANTHER" id="PTHR35201">
    <property type="entry name" value="TERPENE SYNTHASE"/>
    <property type="match status" value="1"/>
</dbReference>
<comment type="similarity">
    <text evidence="1">Belongs to the terpene synthase family.</text>
</comment>
<sequence>MPEPDCPWAHACAPFAPTIELRMREWLENYGLVQSDRMRARIARANYGWLAARCYPYASIERLQIIACYFGLYFLTDDLFVDRVETVSSQTIPNLTAIIALFDLDRLGSEPVYGEAAWVDLCQRMKPHMSAEHFWRFAHGMQMWAGAAGLQIIEHIHNQPIGLRQYETIRRHISGANPSLDLIDFANGNPLSPDEYHRPDVQQLRRHANNVISWSNDLHSLAMEISQPGQNKNMVAIYMAQGCSIQAGVDRTADRIRGEIQAFVNEATALRDHASTAILGYIEGLERWMAGYEAWVTNDTRRYARAFVGEDADDRDLVHT</sequence>
<dbReference type="Pfam" id="PF19086">
    <property type="entry name" value="Terpene_syn_C_2"/>
    <property type="match status" value="1"/>
</dbReference>
<proteinExistence type="inferred from homology"/>